<dbReference type="GO" id="GO:0006396">
    <property type="term" value="P:RNA processing"/>
    <property type="evidence" value="ECO:0007669"/>
    <property type="project" value="InterPro"/>
</dbReference>
<dbReference type="EMBL" id="MTSL01000072">
    <property type="protein sequence ID" value="PJF19272.1"/>
    <property type="molecule type" value="Genomic_DNA"/>
</dbReference>
<keyword evidence="2" id="KW-0271">Exosome</keyword>
<name>A0A2H9TNH2_9FUNG</name>
<dbReference type="GO" id="GO:0005730">
    <property type="term" value="C:nucleolus"/>
    <property type="evidence" value="ECO:0007669"/>
    <property type="project" value="UniProtKB-SubCell"/>
</dbReference>
<dbReference type="PROSITE" id="PS50126">
    <property type="entry name" value="S1"/>
    <property type="match status" value="1"/>
</dbReference>
<keyword evidence="5" id="KW-1185">Reference proteome</keyword>
<dbReference type="AlphaFoldDB" id="A0A2H9TNH2"/>
<gene>
    <name evidence="4" type="ORF">PSACC_00916</name>
</gene>
<dbReference type="PANTHER" id="PTHR12686:SF8">
    <property type="entry name" value="EXOSOME COMPLEX COMPONENT CSL4"/>
    <property type="match status" value="1"/>
</dbReference>
<evidence type="ECO:0000259" key="3">
    <source>
        <dbReference type="PROSITE" id="PS50126"/>
    </source>
</evidence>
<comment type="subcellular location">
    <subcellularLocation>
        <location evidence="1">Nucleus</location>
        <location evidence="1">Nucleolus</location>
    </subcellularLocation>
</comment>
<evidence type="ECO:0000313" key="4">
    <source>
        <dbReference type="EMBL" id="PJF19272.1"/>
    </source>
</evidence>
<evidence type="ECO:0000313" key="5">
    <source>
        <dbReference type="Proteomes" id="UP000240830"/>
    </source>
</evidence>
<organism evidence="4 5">
    <name type="scientific">Paramicrosporidium saccamoebae</name>
    <dbReference type="NCBI Taxonomy" id="1246581"/>
    <lineage>
        <taxon>Eukaryota</taxon>
        <taxon>Fungi</taxon>
        <taxon>Fungi incertae sedis</taxon>
        <taxon>Cryptomycota</taxon>
        <taxon>Cryptomycota incertae sedis</taxon>
        <taxon>Paramicrosporidium</taxon>
    </lineage>
</organism>
<protein>
    <recommendedName>
        <fullName evidence="3">S1 motif domain-containing protein</fullName>
    </recommendedName>
</protein>
<dbReference type="STRING" id="1246581.A0A2H9TNH2"/>
<proteinExistence type="predicted"/>
<comment type="caution">
    <text evidence="4">The sequence shown here is derived from an EMBL/GenBank/DDBJ whole genome shotgun (WGS) entry which is preliminary data.</text>
</comment>
<dbReference type="Gene3D" id="2.40.50.140">
    <property type="entry name" value="Nucleic acid-binding proteins"/>
    <property type="match status" value="1"/>
</dbReference>
<dbReference type="SUPFAM" id="SSF50249">
    <property type="entry name" value="Nucleic acid-binding proteins"/>
    <property type="match status" value="1"/>
</dbReference>
<dbReference type="InterPro" id="IPR012340">
    <property type="entry name" value="NA-bd_OB-fold"/>
</dbReference>
<dbReference type="InterPro" id="IPR003029">
    <property type="entry name" value="S1_domain"/>
</dbReference>
<evidence type="ECO:0000256" key="1">
    <source>
        <dbReference type="ARBA" id="ARBA00004604"/>
    </source>
</evidence>
<dbReference type="GO" id="GO:0000176">
    <property type="term" value="C:nuclear exosome (RNase complex)"/>
    <property type="evidence" value="ECO:0007669"/>
    <property type="project" value="TreeGrafter"/>
</dbReference>
<dbReference type="GO" id="GO:0003676">
    <property type="term" value="F:nucleic acid binding"/>
    <property type="evidence" value="ECO:0007669"/>
    <property type="project" value="InterPro"/>
</dbReference>
<dbReference type="SUPFAM" id="SSF110324">
    <property type="entry name" value="Ribosomal L27 protein-like"/>
    <property type="match status" value="1"/>
</dbReference>
<feature type="domain" description="S1 motif" evidence="3">
    <location>
        <begin position="60"/>
        <end position="144"/>
    </location>
</feature>
<dbReference type="Gene3D" id="2.40.50.100">
    <property type="match status" value="1"/>
</dbReference>
<dbReference type="GO" id="GO:0005737">
    <property type="term" value="C:cytoplasm"/>
    <property type="evidence" value="ECO:0007669"/>
    <property type="project" value="TreeGrafter"/>
</dbReference>
<reference evidence="4 5" key="1">
    <citation type="submission" date="2016-10" db="EMBL/GenBank/DDBJ databases">
        <title>The genome of Paramicrosporidium saccamoebae is the missing link in understanding Cryptomycota and Microsporidia evolution.</title>
        <authorList>
            <person name="Quandt C.A."/>
            <person name="Beaudet D."/>
            <person name="Corsaro D."/>
            <person name="Michel R."/>
            <person name="Corradi N."/>
            <person name="James T."/>
        </authorList>
    </citation>
    <scope>NUCLEOTIDE SEQUENCE [LARGE SCALE GENOMIC DNA]</scope>
    <source>
        <strain evidence="4 5">KSL3</strain>
    </source>
</reference>
<dbReference type="Proteomes" id="UP000240830">
    <property type="component" value="Unassembled WGS sequence"/>
</dbReference>
<accession>A0A2H9TNH2</accession>
<dbReference type="OrthoDB" id="440760at2759"/>
<sequence>MQVLPGSLLQVTGDVELGEGLYRRNGCIYASRVGTVATVDDKLLQVTSRRTNHSLLPSIGQTIIGTVTRLTTRYVGIDISVLETTPPVYLEEPFKGTLRGQDIWPPEDKEAPTQMNLAMRPGDLVRARIIGVGDASAGFLLSTAIDETLGVVFSKCASTGEPLVPISWNEMVCSKTGIKEHRKPAKPSNK</sequence>
<dbReference type="InterPro" id="IPR039771">
    <property type="entry name" value="Csl4"/>
</dbReference>
<dbReference type="PANTHER" id="PTHR12686">
    <property type="entry name" value="3'-5' EXORIBONUCLEASE CSL4-RELATED"/>
    <property type="match status" value="1"/>
</dbReference>
<evidence type="ECO:0000256" key="2">
    <source>
        <dbReference type="ARBA" id="ARBA00022835"/>
    </source>
</evidence>